<name>A0A821BZL8_9BILA</name>
<sequence>PNCEFELNFIPLHTLGQWYQSLRINESQDQIDDDEDSLQIPQIYLPNKALDQALIDWLPEFQKVKSAYDSQKIVKIDNSPQAMSPKPTVSSLLIDE</sequence>
<dbReference type="GO" id="GO:0009100">
    <property type="term" value="P:glycoprotein metabolic process"/>
    <property type="evidence" value="ECO:0007669"/>
    <property type="project" value="TreeGrafter"/>
</dbReference>
<feature type="non-terminal residue" evidence="1">
    <location>
        <position position="1"/>
    </location>
</feature>
<reference evidence="1" key="1">
    <citation type="submission" date="2021-02" db="EMBL/GenBank/DDBJ databases">
        <authorList>
            <person name="Nowell W R."/>
        </authorList>
    </citation>
    <scope>NUCLEOTIDE SEQUENCE</scope>
</reference>
<dbReference type="PANTHER" id="PTHR13170">
    <property type="entry name" value="O-GLCNACASE"/>
    <property type="match status" value="1"/>
</dbReference>
<comment type="caution">
    <text evidence="1">The sequence shown here is derived from an EMBL/GenBank/DDBJ whole genome shotgun (WGS) entry which is preliminary data.</text>
</comment>
<protein>
    <submittedName>
        <fullName evidence="1">Uncharacterized protein</fullName>
    </submittedName>
</protein>
<dbReference type="Proteomes" id="UP000663866">
    <property type="component" value="Unassembled WGS sequence"/>
</dbReference>
<gene>
    <name evidence="1" type="ORF">OVN521_LOCUS44937</name>
</gene>
<accession>A0A821BZL8</accession>
<keyword evidence="2" id="KW-1185">Reference proteome</keyword>
<dbReference type="EMBL" id="CAJOBG010071223">
    <property type="protein sequence ID" value="CAF4594949.1"/>
    <property type="molecule type" value="Genomic_DNA"/>
</dbReference>
<dbReference type="GO" id="GO:0016231">
    <property type="term" value="F:beta-N-acetylglucosaminidase activity"/>
    <property type="evidence" value="ECO:0007669"/>
    <property type="project" value="TreeGrafter"/>
</dbReference>
<proteinExistence type="predicted"/>
<dbReference type="PANTHER" id="PTHR13170:SF16">
    <property type="entry name" value="PROTEIN O-GLCNACASE"/>
    <property type="match status" value="1"/>
</dbReference>
<dbReference type="AlphaFoldDB" id="A0A821BZL8"/>
<organism evidence="1 2">
    <name type="scientific">Rotaria magnacalcarata</name>
    <dbReference type="NCBI Taxonomy" id="392030"/>
    <lineage>
        <taxon>Eukaryota</taxon>
        <taxon>Metazoa</taxon>
        <taxon>Spiralia</taxon>
        <taxon>Gnathifera</taxon>
        <taxon>Rotifera</taxon>
        <taxon>Eurotatoria</taxon>
        <taxon>Bdelloidea</taxon>
        <taxon>Philodinida</taxon>
        <taxon>Philodinidae</taxon>
        <taxon>Rotaria</taxon>
    </lineage>
</organism>
<dbReference type="InterPro" id="IPR051822">
    <property type="entry name" value="Glycosyl_Hydrolase_84"/>
</dbReference>
<feature type="non-terminal residue" evidence="1">
    <location>
        <position position="96"/>
    </location>
</feature>
<evidence type="ECO:0000313" key="2">
    <source>
        <dbReference type="Proteomes" id="UP000663866"/>
    </source>
</evidence>
<evidence type="ECO:0000313" key="1">
    <source>
        <dbReference type="EMBL" id="CAF4594949.1"/>
    </source>
</evidence>